<dbReference type="AlphaFoldDB" id="A0A4Y2N6U5"/>
<keyword evidence="2" id="KW-1185">Reference proteome</keyword>
<dbReference type="Proteomes" id="UP000499080">
    <property type="component" value="Unassembled WGS sequence"/>
</dbReference>
<dbReference type="Gene3D" id="1.10.287.1080">
    <property type="entry name" value="MazG-like"/>
    <property type="match status" value="1"/>
</dbReference>
<comment type="caution">
    <text evidence="1">The sequence shown here is derived from an EMBL/GenBank/DDBJ whole genome shotgun (WGS) entry which is preliminary data.</text>
</comment>
<protein>
    <submittedName>
        <fullName evidence="1">Uncharacterized protein</fullName>
    </submittedName>
</protein>
<dbReference type="EMBL" id="BGPR01126269">
    <property type="protein sequence ID" value="GBN34330.1"/>
    <property type="molecule type" value="Genomic_DNA"/>
</dbReference>
<organism evidence="1 2">
    <name type="scientific">Araneus ventricosus</name>
    <name type="common">Orbweaver spider</name>
    <name type="synonym">Epeira ventricosa</name>
    <dbReference type="NCBI Taxonomy" id="182803"/>
    <lineage>
        <taxon>Eukaryota</taxon>
        <taxon>Metazoa</taxon>
        <taxon>Ecdysozoa</taxon>
        <taxon>Arthropoda</taxon>
        <taxon>Chelicerata</taxon>
        <taxon>Arachnida</taxon>
        <taxon>Araneae</taxon>
        <taxon>Araneomorphae</taxon>
        <taxon>Entelegynae</taxon>
        <taxon>Araneoidea</taxon>
        <taxon>Araneidae</taxon>
        <taxon>Araneus</taxon>
    </lineage>
</organism>
<proteinExistence type="predicted"/>
<name>A0A4Y2N6U5_ARAVE</name>
<reference evidence="1 2" key="1">
    <citation type="journal article" date="2019" name="Sci. Rep.">
        <title>Orb-weaving spider Araneus ventricosus genome elucidates the spidroin gene catalogue.</title>
        <authorList>
            <person name="Kono N."/>
            <person name="Nakamura H."/>
            <person name="Ohtoshi R."/>
            <person name="Moran D.A.P."/>
            <person name="Shinohara A."/>
            <person name="Yoshida Y."/>
            <person name="Fujiwara M."/>
            <person name="Mori M."/>
            <person name="Tomita M."/>
            <person name="Arakawa K."/>
        </authorList>
    </citation>
    <scope>NUCLEOTIDE SEQUENCE [LARGE SCALE GENOMIC DNA]</scope>
</reference>
<accession>A0A4Y2N6U5</accession>
<feature type="non-terminal residue" evidence="1">
    <location>
        <position position="1"/>
    </location>
</feature>
<sequence length="76" mass="9240">RQIQSKFVKDRNWDQYHQPRNILLALVGEVGELAELFQWRGEVKEGLPGKYPLDWGMYYLLKEYFNGHLYCKYVHY</sequence>
<dbReference type="PANTHER" id="PTHR14552">
    <property type="match status" value="1"/>
</dbReference>
<dbReference type="OrthoDB" id="411123at2759"/>
<evidence type="ECO:0000313" key="1">
    <source>
        <dbReference type="EMBL" id="GBN34330.1"/>
    </source>
</evidence>
<dbReference type="SUPFAM" id="SSF101386">
    <property type="entry name" value="all-alpha NTP pyrophosphatases"/>
    <property type="match status" value="1"/>
</dbReference>
<gene>
    <name evidence="1" type="ORF">AVEN_136248_1</name>
</gene>
<dbReference type="PANTHER" id="PTHR14552:SF21">
    <property type="entry name" value="DCTP PYROPHOSPHATASE 1"/>
    <property type="match status" value="1"/>
</dbReference>
<evidence type="ECO:0000313" key="2">
    <source>
        <dbReference type="Proteomes" id="UP000499080"/>
    </source>
</evidence>